<accession>V5EZE7</accession>
<evidence type="ECO:0000256" key="3">
    <source>
        <dbReference type="ARBA" id="ARBA00015630"/>
    </source>
</evidence>
<keyword evidence="8" id="KW-1185">Reference proteome</keyword>
<dbReference type="GeneID" id="27416790"/>
<dbReference type="OrthoDB" id="10249245at2759"/>
<dbReference type="PANTHER" id="PTHR11913">
    <property type="entry name" value="COFILIN-RELATED"/>
    <property type="match status" value="1"/>
</dbReference>
<dbReference type="SUPFAM" id="SSF55753">
    <property type="entry name" value="Actin depolymerizing proteins"/>
    <property type="match status" value="1"/>
</dbReference>
<evidence type="ECO:0000256" key="4">
    <source>
        <dbReference type="ARBA" id="ARBA00023203"/>
    </source>
</evidence>
<evidence type="ECO:0000313" key="8">
    <source>
        <dbReference type="Proteomes" id="UP000019377"/>
    </source>
</evidence>
<dbReference type="HOGENOM" id="CLU_094004_3_2_1"/>
<protein>
    <recommendedName>
        <fullName evidence="3">Cofilin</fullName>
    </recommendedName>
    <alternativeName>
        <fullName evidence="5">Actin-depolymerizing factor 1</fullName>
    </alternativeName>
</protein>
<evidence type="ECO:0000259" key="6">
    <source>
        <dbReference type="PROSITE" id="PS51263"/>
    </source>
</evidence>
<dbReference type="Pfam" id="PF00241">
    <property type="entry name" value="Cofilin_ADF"/>
    <property type="match status" value="1"/>
</dbReference>
<dbReference type="SMART" id="SM00102">
    <property type="entry name" value="ADF"/>
    <property type="match status" value="1"/>
</dbReference>
<evidence type="ECO:0000256" key="1">
    <source>
        <dbReference type="ARBA" id="ARBA00004109"/>
    </source>
</evidence>
<sequence length="139" mass="15713">MSSGVKVSQECLDKFQELKLGKKLKYIIYGLNDKNTEIIVLNSSTSASYDDFIAELPPAECRYAIYDYEFEKEGAGKRNKICFFTWSPDDAKIKPKMIYASSKDALRKSLVGISVEVQGTDFSEVSQETVHEKASRQSF</sequence>
<dbReference type="RefSeq" id="XP_016294267.1">
    <property type="nucleotide sequence ID" value="XM_016434191.1"/>
</dbReference>
<keyword evidence="4" id="KW-0009">Actin-binding</keyword>
<evidence type="ECO:0000256" key="2">
    <source>
        <dbReference type="ARBA" id="ARBA00006844"/>
    </source>
</evidence>
<comment type="similarity">
    <text evidence="2">Belongs to the actin-binding proteins ADF family.</text>
</comment>
<dbReference type="InterPro" id="IPR029006">
    <property type="entry name" value="ADF-H/Gelsolin-like_dom_sf"/>
</dbReference>
<organism evidence="7 8">
    <name type="scientific">Kalmanozyma brasiliensis (strain GHG001)</name>
    <name type="common">Yeast</name>
    <name type="synonym">Pseudozyma brasiliensis</name>
    <dbReference type="NCBI Taxonomy" id="1365824"/>
    <lineage>
        <taxon>Eukaryota</taxon>
        <taxon>Fungi</taxon>
        <taxon>Dikarya</taxon>
        <taxon>Basidiomycota</taxon>
        <taxon>Ustilaginomycotina</taxon>
        <taxon>Ustilaginomycetes</taxon>
        <taxon>Ustilaginales</taxon>
        <taxon>Ustilaginaceae</taxon>
        <taxon>Kalmanozyma</taxon>
    </lineage>
</organism>
<name>V5EZE7_KALBG</name>
<dbReference type="OMA" id="QCRFAVY"/>
<dbReference type="PROSITE" id="PS51263">
    <property type="entry name" value="ADF_H"/>
    <property type="match status" value="1"/>
</dbReference>
<evidence type="ECO:0000313" key="7">
    <source>
        <dbReference type="EMBL" id="EST09278.1"/>
    </source>
</evidence>
<dbReference type="InterPro" id="IPR017904">
    <property type="entry name" value="ADF/Cofilin"/>
</dbReference>
<dbReference type="Proteomes" id="UP000019377">
    <property type="component" value="Unassembled WGS sequence"/>
</dbReference>
<reference evidence="8" key="1">
    <citation type="journal article" date="2013" name="Genome Announc.">
        <title>Draft genome sequence of Pseudozyma brasiliensis sp. nov. strain GHG001, a high producer of endo-1,4-xylanase isolated from an insect pest of sugarcane.</title>
        <authorList>
            <person name="Oliveira J.V.D.C."/>
            <person name="dos Santos R.A.C."/>
            <person name="Borges T.A."/>
            <person name="Riano-Pachon D.M."/>
            <person name="Goldman G.H."/>
        </authorList>
    </citation>
    <scope>NUCLEOTIDE SEQUENCE [LARGE SCALE GENOMIC DNA]</scope>
    <source>
        <strain evidence="8">GHG001</strain>
    </source>
</reference>
<dbReference type="InterPro" id="IPR002108">
    <property type="entry name" value="ADF-H"/>
</dbReference>
<dbReference type="CDD" id="cd11286">
    <property type="entry name" value="ADF_cofilin_like"/>
    <property type="match status" value="1"/>
</dbReference>
<evidence type="ECO:0000256" key="5">
    <source>
        <dbReference type="ARBA" id="ARBA00032427"/>
    </source>
</evidence>
<gene>
    <name evidence="7" type="ORF">PSEUBRA_SCAF11g01097</name>
</gene>
<dbReference type="eggNOG" id="KOG1735">
    <property type="taxonomic scope" value="Eukaryota"/>
</dbReference>
<feature type="domain" description="ADF-H" evidence="6">
    <location>
        <begin position="4"/>
        <end position="135"/>
    </location>
</feature>
<dbReference type="GO" id="GO:0015629">
    <property type="term" value="C:actin cytoskeleton"/>
    <property type="evidence" value="ECO:0007669"/>
    <property type="project" value="InterPro"/>
</dbReference>
<dbReference type="Gene3D" id="3.40.20.10">
    <property type="entry name" value="Severin"/>
    <property type="match status" value="1"/>
</dbReference>
<proteinExistence type="inferred from homology"/>
<dbReference type="GO" id="GO:0030042">
    <property type="term" value="P:actin filament depolymerization"/>
    <property type="evidence" value="ECO:0007669"/>
    <property type="project" value="InterPro"/>
</dbReference>
<dbReference type="GO" id="GO:0016363">
    <property type="term" value="C:nuclear matrix"/>
    <property type="evidence" value="ECO:0007669"/>
    <property type="project" value="UniProtKB-SubCell"/>
</dbReference>
<dbReference type="GO" id="GO:0003779">
    <property type="term" value="F:actin binding"/>
    <property type="evidence" value="ECO:0007669"/>
    <property type="project" value="UniProtKB-KW"/>
</dbReference>
<dbReference type="AlphaFoldDB" id="V5EZE7"/>
<dbReference type="STRING" id="1365824.V5EZE7"/>
<comment type="subcellular location">
    <subcellularLocation>
        <location evidence="1">Nucleus matrix</location>
    </subcellularLocation>
</comment>
<dbReference type="EMBL" id="KI545853">
    <property type="protein sequence ID" value="EST09278.1"/>
    <property type="molecule type" value="Genomic_DNA"/>
</dbReference>